<feature type="domain" description="PAS" evidence="13">
    <location>
        <begin position="648"/>
        <end position="720"/>
    </location>
</feature>
<feature type="domain" description="EAL" evidence="15">
    <location>
        <begin position="948"/>
        <end position="1201"/>
    </location>
</feature>
<dbReference type="GO" id="GO:0016740">
    <property type="term" value="F:transferase activity"/>
    <property type="evidence" value="ECO:0007669"/>
    <property type="project" value="UniProtKB-KW"/>
</dbReference>
<evidence type="ECO:0000256" key="4">
    <source>
        <dbReference type="ARBA" id="ARBA00022679"/>
    </source>
</evidence>
<dbReference type="InterPro" id="IPR001610">
    <property type="entry name" value="PAC"/>
</dbReference>
<dbReference type="GO" id="GO:0007165">
    <property type="term" value="P:signal transduction"/>
    <property type="evidence" value="ECO:0007669"/>
    <property type="project" value="InterPro"/>
</dbReference>
<dbReference type="Pfam" id="PF13520">
    <property type="entry name" value="AA_permease_2"/>
    <property type="match status" value="1"/>
</dbReference>
<dbReference type="GO" id="GO:0071111">
    <property type="term" value="F:cyclic-guanylate-specific phosphodiesterase activity"/>
    <property type="evidence" value="ECO:0007669"/>
    <property type="project" value="UniProtKB-EC"/>
</dbReference>
<protein>
    <submittedName>
        <fullName evidence="18">Diguanylate cyclase (GGDEF)-like protein/PAS domain S-box-containing protein</fullName>
    </submittedName>
</protein>
<comment type="caution">
    <text evidence="18">The sequence shown here is derived from an EMBL/GenBank/DDBJ whole genome shotgun (WGS) entry which is preliminary data.</text>
</comment>
<dbReference type="PROSITE" id="PS50885">
    <property type="entry name" value="HAMP"/>
    <property type="match status" value="1"/>
</dbReference>
<feature type="transmembrane region" description="Helical" evidence="12">
    <location>
        <begin position="155"/>
        <end position="174"/>
    </location>
</feature>
<dbReference type="CDD" id="cd01949">
    <property type="entry name" value="GGDEF"/>
    <property type="match status" value="1"/>
</dbReference>
<gene>
    <name evidence="18" type="ORF">HNR39_001687</name>
</gene>
<dbReference type="SUPFAM" id="SSF55785">
    <property type="entry name" value="PYP-like sensor domain (PAS domain)"/>
    <property type="match status" value="1"/>
</dbReference>
<dbReference type="GO" id="GO:0071732">
    <property type="term" value="P:cellular response to nitric oxide"/>
    <property type="evidence" value="ECO:0007669"/>
    <property type="project" value="UniProtKB-ARBA"/>
</dbReference>
<dbReference type="FunFam" id="2.10.70.100:FF:000001">
    <property type="entry name" value="Sensory transduction histidine kinase"/>
    <property type="match status" value="1"/>
</dbReference>
<dbReference type="Gene3D" id="3.30.450.20">
    <property type="entry name" value="PAS domain"/>
    <property type="match status" value="1"/>
</dbReference>
<dbReference type="InterPro" id="IPR001633">
    <property type="entry name" value="EAL_dom"/>
</dbReference>
<dbReference type="SMART" id="SM00091">
    <property type="entry name" value="PAS"/>
    <property type="match status" value="1"/>
</dbReference>
<comment type="subcellular location">
    <subcellularLocation>
        <location evidence="1">Cell inner membrane</location>
        <topology evidence="1">Multi-pass membrane protein</topology>
    </subcellularLocation>
</comment>
<keyword evidence="4" id="KW-0808">Transferase</keyword>
<keyword evidence="2" id="KW-1003">Cell membrane</keyword>
<dbReference type="Gene3D" id="3.20.20.450">
    <property type="entry name" value="EAL domain"/>
    <property type="match status" value="1"/>
</dbReference>
<dbReference type="CDD" id="cd00130">
    <property type="entry name" value="PAS"/>
    <property type="match status" value="1"/>
</dbReference>
<dbReference type="PROSITE" id="PS50112">
    <property type="entry name" value="PAS"/>
    <property type="match status" value="1"/>
</dbReference>
<feature type="domain" description="PAC" evidence="14">
    <location>
        <begin position="722"/>
        <end position="774"/>
    </location>
</feature>
<dbReference type="CDD" id="cd01948">
    <property type="entry name" value="EAL"/>
    <property type="match status" value="1"/>
</dbReference>
<feature type="transmembrane region" description="Helical" evidence="12">
    <location>
        <begin position="444"/>
        <end position="465"/>
    </location>
</feature>
<keyword evidence="6" id="KW-0677">Repeat</keyword>
<dbReference type="InterPro" id="IPR029787">
    <property type="entry name" value="Nucleotide_cyclase"/>
</dbReference>
<dbReference type="Gene3D" id="1.20.1740.10">
    <property type="entry name" value="Amino acid/polyamine transporter I"/>
    <property type="match status" value="1"/>
</dbReference>
<evidence type="ECO:0000259" key="15">
    <source>
        <dbReference type="PROSITE" id="PS50883"/>
    </source>
</evidence>
<organism evidence="18 19">
    <name type="scientific">Glaciimonas immobilis</name>
    <dbReference type="NCBI Taxonomy" id="728004"/>
    <lineage>
        <taxon>Bacteria</taxon>
        <taxon>Pseudomonadati</taxon>
        <taxon>Pseudomonadota</taxon>
        <taxon>Betaproteobacteria</taxon>
        <taxon>Burkholderiales</taxon>
        <taxon>Oxalobacteraceae</taxon>
        <taxon>Glaciimonas</taxon>
    </lineage>
</organism>
<dbReference type="Pfam" id="PF00990">
    <property type="entry name" value="GGDEF"/>
    <property type="match status" value="1"/>
</dbReference>
<dbReference type="SUPFAM" id="SSF141868">
    <property type="entry name" value="EAL domain-like"/>
    <property type="match status" value="1"/>
</dbReference>
<keyword evidence="7" id="KW-0547">Nucleotide-binding</keyword>
<keyword evidence="19" id="KW-1185">Reference proteome</keyword>
<dbReference type="FunFam" id="3.20.20.450:FF:000001">
    <property type="entry name" value="Cyclic di-GMP phosphodiesterase yahA"/>
    <property type="match status" value="1"/>
</dbReference>
<dbReference type="InterPro" id="IPR000014">
    <property type="entry name" value="PAS"/>
</dbReference>
<feature type="transmembrane region" description="Helical" evidence="12">
    <location>
        <begin position="34"/>
        <end position="59"/>
    </location>
</feature>
<feature type="transmembrane region" description="Helical" evidence="12">
    <location>
        <begin position="515"/>
        <end position="538"/>
    </location>
</feature>
<feature type="transmembrane region" description="Helical" evidence="12">
    <location>
        <begin position="222"/>
        <end position="243"/>
    </location>
</feature>
<evidence type="ECO:0000256" key="5">
    <source>
        <dbReference type="ARBA" id="ARBA00022692"/>
    </source>
</evidence>
<evidence type="ECO:0000259" key="14">
    <source>
        <dbReference type="PROSITE" id="PS50113"/>
    </source>
</evidence>
<comment type="catalytic activity">
    <reaction evidence="10">
        <text>3',3'-c-di-GMP + H2O = 5'-phosphoguanylyl(3'-&gt;5')guanosine + H(+)</text>
        <dbReference type="Rhea" id="RHEA:24902"/>
        <dbReference type="ChEBI" id="CHEBI:15377"/>
        <dbReference type="ChEBI" id="CHEBI:15378"/>
        <dbReference type="ChEBI" id="CHEBI:58754"/>
        <dbReference type="ChEBI" id="CHEBI:58805"/>
        <dbReference type="EC" id="3.1.4.52"/>
    </reaction>
    <physiologicalReaction direction="left-to-right" evidence="10">
        <dbReference type="Rhea" id="RHEA:24903"/>
    </physiologicalReaction>
</comment>
<dbReference type="PROSITE" id="PS50113">
    <property type="entry name" value="PAC"/>
    <property type="match status" value="1"/>
</dbReference>
<dbReference type="FunFam" id="3.30.70.270:FF:000001">
    <property type="entry name" value="Diguanylate cyclase domain protein"/>
    <property type="match status" value="1"/>
</dbReference>
<feature type="transmembrane region" description="Helical" evidence="12">
    <location>
        <begin position="303"/>
        <end position="321"/>
    </location>
</feature>
<dbReference type="RefSeq" id="WP_168056223.1">
    <property type="nucleotide sequence ID" value="NZ_JAAOZT010000009.1"/>
</dbReference>
<dbReference type="InterPro" id="IPR035965">
    <property type="entry name" value="PAS-like_dom_sf"/>
</dbReference>
<feature type="transmembrane region" description="Helical" evidence="12">
    <location>
        <begin position="71"/>
        <end position="90"/>
    </location>
</feature>
<dbReference type="GO" id="GO:0022857">
    <property type="term" value="F:transmembrane transporter activity"/>
    <property type="evidence" value="ECO:0007669"/>
    <property type="project" value="InterPro"/>
</dbReference>
<dbReference type="NCBIfam" id="TIGR00254">
    <property type="entry name" value="GGDEF"/>
    <property type="match status" value="1"/>
</dbReference>
<dbReference type="InterPro" id="IPR003660">
    <property type="entry name" value="HAMP_dom"/>
</dbReference>
<dbReference type="Pfam" id="PF08447">
    <property type="entry name" value="PAS_3"/>
    <property type="match status" value="1"/>
</dbReference>
<dbReference type="InterPro" id="IPR052155">
    <property type="entry name" value="Biofilm_reg_signaling"/>
</dbReference>
<feature type="domain" description="GGDEF" evidence="17">
    <location>
        <begin position="806"/>
        <end position="939"/>
    </location>
</feature>
<evidence type="ECO:0000313" key="19">
    <source>
        <dbReference type="Proteomes" id="UP000571084"/>
    </source>
</evidence>
<dbReference type="InterPro" id="IPR013655">
    <property type="entry name" value="PAS_fold_3"/>
</dbReference>
<dbReference type="NCBIfam" id="TIGR00229">
    <property type="entry name" value="sensory_box"/>
    <property type="match status" value="1"/>
</dbReference>
<evidence type="ECO:0000256" key="3">
    <source>
        <dbReference type="ARBA" id="ARBA00022519"/>
    </source>
</evidence>
<dbReference type="Pfam" id="PF00563">
    <property type="entry name" value="EAL"/>
    <property type="match status" value="1"/>
</dbReference>
<dbReference type="GO" id="GO:0000166">
    <property type="term" value="F:nucleotide binding"/>
    <property type="evidence" value="ECO:0007669"/>
    <property type="project" value="UniProtKB-KW"/>
</dbReference>
<dbReference type="SUPFAM" id="SSF55073">
    <property type="entry name" value="Nucleotide cyclase"/>
    <property type="match status" value="1"/>
</dbReference>
<dbReference type="SMART" id="SM00086">
    <property type="entry name" value="PAC"/>
    <property type="match status" value="1"/>
</dbReference>
<dbReference type="EMBL" id="JACHHQ010000003">
    <property type="protein sequence ID" value="MBB5199855.1"/>
    <property type="molecule type" value="Genomic_DNA"/>
</dbReference>
<evidence type="ECO:0000259" key="13">
    <source>
        <dbReference type="PROSITE" id="PS50112"/>
    </source>
</evidence>
<dbReference type="Gene3D" id="3.30.70.270">
    <property type="match status" value="1"/>
</dbReference>
<evidence type="ECO:0000256" key="9">
    <source>
        <dbReference type="ARBA" id="ARBA00023136"/>
    </source>
</evidence>
<name>A0A840RQ31_9BURK</name>
<keyword evidence="9 12" id="KW-0472">Membrane</keyword>
<evidence type="ECO:0000256" key="11">
    <source>
        <dbReference type="SAM" id="MobiDB-lite"/>
    </source>
</evidence>
<evidence type="ECO:0000256" key="8">
    <source>
        <dbReference type="ARBA" id="ARBA00022989"/>
    </source>
</evidence>
<evidence type="ECO:0000259" key="16">
    <source>
        <dbReference type="PROSITE" id="PS50885"/>
    </source>
</evidence>
<feature type="transmembrane region" description="Helical" evidence="12">
    <location>
        <begin position="417"/>
        <end position="438"/>
    </location>
</feature>
<proteinExistence type="predicted"/>
<feature type="transmembrane region" description="Helical" evidence="12">
    <location>
        <begin position="383"/>
        <end position="405"/>
    </location>
</feature>
<accession>A0A840RQ31</accession>
<evidence type="ECO:0000259" key="17">
    <source>
        <dbReference type="PROSITE" id="PS50887"/>
    </source>
</evidence>
<dbReference type="InterPro" id="IPR002293">
    <property type="entry name" value="AA/rel_permease1"/>
</dbReference>
<dbReference type="PANTHER" id="PTHR44757">
    <property type="entry name" value="DIGUANYLATE CYCLASE DGCP"/>
    <property type="match status" value="1"/>
</dbReference>
<dbReference type="AlphaFoldDB" id="A0A840RQ31"/>
<dbReference type="GO" id="GO:0005886">
    <property type="term" value="C:plasma membrane"/>
    <property type="evidence" value="ECO:0007669"/>
    <property type="project" value="UniProtKB-SubCell"/>
</dbReference>
<dbReference type="PROSITE" id="PS50883">
    <property type="entry name" value="EAL"/>
    <property type="match status" value="1"/>
</dbReference>
<dbReference type="Proteomes" id="UP000571084">
    <property type="component" value="Unassembled WGS sequence"/>
</dbReference>
<evidence type="ECO:0000256" key="6">
    <source>
        <dbReference type="ARBA" id="ARBA00022737"/>
    </source>
</evidence>
<dbReference type="SMART" id="SM00267">
    <property type="entry name" value="GGDEF"/>
    <property type="match status" value="1"/>
</dbReference>
<dbReference type="PROSITE" id="PS50887">
    <property type="entry name" value="GGDEF"/>
    <property type="match status" value="1"/>
</dbReference>
<feature type="transmembrane region" description="Helical" evidence="12">
    <location>
        <begin position="126"/>
        <end position="149"/>
    </location>
</feature>
<reference evidence="18 19" key="1">
    <citation type="submission" date="2020-08" db="EMBL/GenBank/DDBJ databases">
        <title>Genomic Encyclopedia of Type Strains, Phase IV (KMG-IV): sequencing the most valuable type-strain genomes for metagenomic binning, comparative biology and taxonomic classification.</title>
        <authorList>
            <person name="Goeker M."/>
        </authorList>
    </citation>
    <scope>NUCLEOTIDE SEQUENCE [LARGE SCALE GENOMIC DNA]</scope>
    <source>
        <strain evidence="18 19">DSM 23240</strain>
    </source>
</reference>
<feature type="transmembrane region" description="Helical" evidence="12">
    <location>
        <begin position="263"/>
        <end position="283"/>
    </location>
</feature>
<keyword evidence="8 12" id="KW-1133">Transmembrane helix</keyword>
<evidence type="ECO:0000256" key="1">
    <source>
        <dbReference type="ARBA" id="ARBA00004429"/>
    </source>
</evidence>
<evidence type="ECO:0000313" key="18">
    <source>
        <dbReference type="EMBL" id="MBB5199855.1"/>
    </source>
</evidence>
<evidence type="ECO:0000256" key="7">
    <source>
        <dbReference type="ARBA" id="ARBA00022741"/>
    </source>
</evidence>
<dbReference type="InterPro" id="IPR000160">
    <property type="entry name" value="GGDEF_dom"/>
</dbReference>
<feature type="transmembrane region" description="Helical" evidence="12">
    <location>
        <begin position="359"/>
        <end position="377"/>
    </location>
</feature>
<keyword evidence="3" id="KW-0997">Cell inner membrane</keyword>
<feature type="domain" description="HAMP" evidence="16">
    <location>
        <begin position="561"/>
        <end position="615"/>
    </location>
</feature>
<dbReference type="InterPro" id="IPR000700">
    <property type="entry name" value="PAS-assoc_C"/>
</dbReference>
<dbReference type="SMART" id="SM00052">
    <property type="entry name" value="EAL"/>
    <property type="match status" value="1"/>
</dbReference>
<feature type="transmembrane region" description="Helical" evidence="12">
    <location>
        <begin position="485"/>
        <end position="509"/>
    </location>
</feature>
<sequence>MRTDRVAKLAMQNPDKPDSQSLRPSHPPSHPRTIGWFGAAALAMGGSNQSLFLLSALFIGQEAISGQGSATIPLLIGGLLLAWAAAPGWIELVLMYPNRVGGISASCVEAFRPYSPVLANLTGVCYWWGWIPTCGLTAILSASAIHAWYLPNVPVNVMAVSLVVFFTCIGLCGIKWVSRLAIPIASLSALLAFISGLAPILAGQVDWQQATTFHLTTPFPGWFGELTSLMAGLYLIGFAAPAFEAAACHVGEMVDPKKALPRAMLVSALMASVFFIFLPIVWLGTLGADSLGKDLALELGPTFAPLFGIAGKSIAVWFMMLSMFSGTLQPLAGASRTLSQLSEDGLLPRILALRSRTDTPWVATTLTAGMAILFLMIGDPIWLIAAANFTYLISIALPSVAVWLLRRDAPGMTRPYRAPRGTIALGLAAAGMWAVSALLGFEQFGLPTVLIGLAFAYSGSLLYMWRRYGDRRLAGLPGLARTLHLKLTGAMIMVMVLDGTGYLMAVTLIPYHQGGMMTALADIFVAVAMLTIGVGLVLPGMIAHSAVEISDAAKQLASGTLTELSRAMQALGRGDIDAAHASVSIMPVQARSRDEIGDMAASFNLMQYGVANVVTGLDGAREGLRQARREVTSARFKLEQRILQQQQVEEKLSGILDSIPMVVWSISAAYELLYMNPAAHVIYGRSVAEFTKDRTLWISVVHSEDRPKVKQWLAQVLVGDAQTLEYRIVRPDGEVRWLEDRARTVRDAGGNPLRLNGVATDISERRLRNERIEYLANFDPLTGLPNRNLFINRLEQSLRQARRAQSRVGLLFLDIDRFKYFNDSFGHSFGDSVLKEFALRIKSVLREEDTLARLAGDEFVILLAHIREPEDAASVSLKILNAFLEPVSAEGRELHMSASIGVSVFPEDADGADALLKHADLAMYRAKDQGRNCFQCYTLEMGAKAVERAKLEDALHHAIENNEFELYYQPQIDLENGRIKSIEALLRWRHPKLGFVAPARFIQVAEETGLIVSIGEWVLRTACAQASAWNDAGYSLTVAVNVSGRQLNQKNILDLVQSALDDAGLQAGYLELELTESILMKDSEATIKILDSLKALGVQLSIDDFGTGFSSLSYLSRFPIDIIKIDQTFIAGLATKPEAASITLAIIALARALDLKTVAEGVETAEQLDFLHVNGCDAIQGYYFSRPLPVDELTMLLRLGTKLHLGKIIDLGPCFHLIQH</sequence>
<feature type="transmembrane region" description="Helical" evidence="12">
    <location>
        <begin position="181"/>
        <end position="202"/>
    </location>
</feature>
<dbReference type="InterPro" id="IPR035919">
    <property type="entry name" value="EAL_sf"/>
</dbReference>
<dbReference type="Pfam" id="PF00672">
    <property type="entry name" value="HAMP"/>
    <property type="match status" value="1"/>
</dbReference>
<feature type="region of interest" description="Disordered" evidence="11">
    <location>
        <begin position="1"/>
        <end position="30"/>
    </location>
</feature>
<evidence type="ECO:0000256" key="2">
    <source>
        <dbReference type="ARBA" id="ARBA00022475"/>
    </source>
</evidence>
<dbReference type="PANTHER" id="PTHR44757:SF2">
    <property type="entry name" value="BIOFILM ARCHITECTURE MAINTENANCE PROTEIN MBAA"/>
    <property type="match status" value="1"/>
</dbReference>
<dbReference type="InterPro" id="IPR043128">
    <property type="entry name" value="Rev_trsase/Diguanyl_cyclase"/>
</dbReference>
<evidence type="ECO:0000256" key="10">
    <source>
        <dbReference type="ARBA" id="ARBA00051114"/>
    </source>
</evidence>
<keyword evidence="5 12" id="KW-0812">Transmembrane</keyword>
<evidence type="ECO:0000256" key="12">
    <source>
        <dbReference type="SAM" id="Phobius"/>
    </source>
</evidence>
<dbReference type="Gene3D" id="6.10.340.10">
    <property type="match status" value="1"/>
</dbReference>
<dbReference type="CDD" id="cd06225">
    <property type="entry name" value="HAMP"/>
    <property type="match status" value="1"/>
</dbReference>